<dbReference type="Proteomes" id="UP000294003">
    <property type="component" value="Unassembled WGS sequence"/>
</dbReference>
<proteinExistence type="predicted"/>
<keyword evidence="3" id="KW-1185">Reference proteome</keyword>
<feature type="region of interest" description="Disordered" evidence="1">
    <location>
        <begin position="79"/>
        <end position="124"/>
    </location>
</feature>
<organism evidence="2 3">
    <name type="scientific">Monosporascus cannonballus</name>
    <dbReference type="NCBI Taxonomy" id="155416"/>
    <lineage>
        <taxon>Eukaryota</taxon>
        <taxon>Fungi</taxon>
        <taxon>Dikarya</taxon>
        <taxon>Ascomycota</taxon>
        <taxon>Pezizomycotina</taxon>
        <taxon>Sordariomycetes</taxon>
        <taxon>Xylariomycetidae</taxon>
        <taxon>Xylariales</taxon>
        <taxon>Xylariales incertae sedis</taxon>
        <taxon>Monosporascus</taxon>
    </lineage>
</organism>
<sequence length="238" mass="24900">MSNRAHHLRAKPSVDSVVDLLAGLDDNQAEALLRDLNHTAPSNVPVAEALDLFEGPDASRATRRRTIFLKAVSNLDLRSPLAMNPPSPTTTRQHAGDVGRGLSAVEPAAPGRPRSAGSPDPAAQQYRAYRRISRPWPTMAAPSADVRDLLMAYLSGDSPSSASSSSAASLASGSPTTPRTIRMSPFCPMAGEAESSPALDLLEPSPARTRGAHPGFAPVLPPPHDSMSGIFEVLSGGS</sequence>
<gene>
    <name evidence="2" type="ORF">DL762_003375</name>
</gene>
<feature type="region of interest" description="Disordered" evidence="1">
    <location>
        <begin position="157"/>
        <end position="238"/>
    </location>
</feature>
<accession>A0ABY0HAP1</accession>
<protein>
    <submittedName>
        <fullName evidence="2">Uncharacterized protein</fullName>
    </submittedName>
</protein>
<evidence type="ECO:0000256" key="1">
    <source>
        <dbReference type="SAM" id="MobiDB-lite"/>
    </source>
</evidence>
<reference evidence="2 3" key="1">
    <citation type="submission" date="2018-06" db="EMBL/GenBank/DDBJ databases">
        <title>Complete Genomes of Monosporascus.</title>
        <authorList>
            <person name="Robinson A.J."/>
            <person name="Natvig D.O."/>
        </authorList>
    </citation>
    <scope>NUCLEOTIDE SEQUENCE [LARGE SCALE GENOMIC DNA]</scope>
    <source>
        <strain evidence="2 3">CBS 609.92</strain>
    </source>
</reference>
<feature type="compositionally biased region" description="Low complexity" evidence="1">
    <location>
        <begin position="157"/>
        <end position="175"/>
    </location>
</feature>
<evidence type="ECO:0000313" key="3">
    <source>
        <dbReference type="Proteomes" id="UP000294003"/>
    </source>
</evidence>
<dbReference type="EMBL" id="QJNS01000077">
    <property type="protein sequence ID" value="RYO89095.1"/>
    <property type="molecule type" value="Genomic_DNA"/>
</dbReference>
<name>A0ABY0HAP1_9PEZI</name>
<evidence type="ECO:0000313" key="2">
    <source>
        <dbReference type="EMBL" id="RYO89095.1"/>
    </source>
</evidence>
<comment type="caution">
    <text evidence="2">The sequence shown here is derived from an EMBL/GenBank/DDBJ whole genome shotgun (WGS) entry which is preliminary data.</text>
</comment>